<keyword evidence="3" id="KW-1185">Reference proteome</keyword>
<keyword evidence="1" id="KW-0472">Membrane</keyword>
<reference evidence="2" key="2">
    <citation type="submission" date="2020-09" db="EMBL/GenBank/DDBJ databases">
        <authorList>
            <person name="Sun Q."/>
            <person name="Zhou Y."/>
        </authorList>
    </citation>
    <scope>NUCLEOTIDE SEQUENCE</scope>
    <source>
        <strain evidence="2">CGMCC 1.15725</strain>
    </source>
</reference>
<proteinExistence type="predicted"/>
<accession>A0A8J3E5L1</accession>
<reference evidence="2" key="1">
    <citation type="journal article" date="2014" name="Int. J. Syst. Evol. Microbiol.">
        <title>Complete genome sequence of Corynebacterium casei LMG S-19264T (=DSM 44701T), isolated from a smear-ripened cheese.</title>
        <authorList>
            <consortium name="US DOE Joint Genome Institute (JGI-PGF)"/>
            <person name="Walter F."/>
            <person name="Albersmeier A."/>
            <person name="Kalinowski J."/>
            <person name="Ruckert C."/>
        </authorList>
    </citation>
    <scope>NUCLEOTIDE SEQUENCE</scope>
    <source>
        <strain evidence="2">CGMCC 1.15725</strain>
    </source>
</reference>
<evidence type="ECO:0000313" key="3">
    <source>
        <dbReference type="Proteomes" id="UP000646365"/>
    </source>
</evidence>
<evidence type="ECO:0000313" key="2">
    <source>
        <dbReference type="EMBL" id="GGF36584.1"/>
    </source>
</evidence>
<protein>
    <submittedName>
        <fullName evidence="2">Uncharacterized protein</fullName>
    </submittedName>
</protein>
<keyword evidence="1" id="KW-1133">Transmembrane helix</keyword>
<comment type="caution">
    <text evidence="2">The sequence shown here is derived from an EMBL/GenBank/DDBJ whole genome shotgun (WGS) entry which is preliminary data.</text>
</comment>
<sequence>MCHETAGTRGGVKAVIMLVNSEHSTRCPMGGASKDLKWSRSLRVTVALASATASWAAVVGVSYLIAQIL</sequence>
<evidence type="ECO:0000256" key="1">
    <source>
        <dbReference type="SAM" id="Phobius"/>
    </source>
</evidence>
<keyword evidence="1" id="KW-0812">Transmembrane</keyword>
<gene>
    <name evidence="2" type="ORF">GCM10011611_48860</name>
</gene>
<dbReference type="EMBL" id="BMJQ01000014">
    <property type="protein sequence ID" value="GGF36584.1"/>
    <property type="molecule type" value="Genomic_DNA"/>
</dbReference>
<organism evidence="2 3">
    <name type="scientific">Aliidongia dinghuensis</name>
    <dbReference type="NCBI Taxonomy" id="1867774"/>
    <lineage>
        <taxon>Bacteria</taxon>
        <taxon>Pseudomonadati</taxon>
        <taxon>Pseudomonadota</taxon>
        <taxon>Alphaproteobacteria</taxon>
        <taxon>Rhodospirillales</taxon>
        <taxon>Dongiaceae</taxon>
        <taxon>Aliidongia</taxon>
    </lineage>
</organism>
<dbReference type="Proteomes" id="UP000646365">
    <property type="component" value="Unassembled WGS sequence"/>
</dbReference>
<feature type="transmembrane region" description="Helical" evidence="1">
    <location>
        <begin position="44"/>
        <end position="66"/>
    </location>
</feature>
<name>A0A8J3E5L1_9PROT</name>
<dbReference type="AlphaFoldDB" id="A0A8J3E5L1"/>